<dbReference type="InterPro" id="IPR014718">
    <property type="entry name" value="GH-type_carb-bd"/>
</dbReference>
<evidence type="ECO:0000256" key="1">
    <source>
        <dbReference type="ARBA" id="ARBA00005028"/>
    </source>
</evidence>
<keyword evidence="4 5" id="KW-0119">Carbohydrate metabolism</keyword>
<dbReference type="Pfam" id="PF01263">
    <property type="entry name" value="Aldose_epim"/>
    <property type="match status" value="1"/>
</dbReference>
<evidence type="ECO:0000256" key="2">
    <source>
        <dbReference type="ARBA" id="ARBA00006206"/>
    </source>
</evidence>
<dbReference type="AlphaFoldDB" id="A0A5J5GKU1"/>
<dbReference type="GO" id="GO:0004034">
    <property type="term" value="F:aldose 1-epimerase activity"/>
    <property type="evidence" value="ECO:0007669"/>
    <property type="project" value="UniProtKB-EC"/>
</dbReference>
<dbReference type="CDD" id="cd09019">
    <property type="entry name" value="galactose_mutarotase_like"/>
    <property type="match status" value="1"/>
</dbReference>
<name>A0A5J5GKU1_9RHOB</name>
<dbReference type="EC" id="5.1.3.3" evidence="5"/>
<dbReference type="Gene3D" id="2.70.98.10">
    <property type="match status" value="1"/>
</dbReference>
<dbReference type="GO" id="GO:0030246">
    <property type="term" value="F:carbohydrate binding"/>
    <property type="evidence" value="ECO:0007669"/>
    <property type="project" value="InterPro"/>
</dbReference>
<evidence type="ECO:0000256" key="7">
    <source>
        <dbReference type="PIRSR" id="PIRSR005096-3"/>
    </source>
</evidence>
<gene>
    <name evidence="8" type="ORF">F3S47_05645</name>
</gene>
<comment type="caution">
    <text evidence="8">The sequence shown here is derived from an EMBL/GenBank/DDBJ whole genome shotgun (WGS) entry which is preliminary data.</text>
</comment>
<evidence type="ECO:0000256" key="5">
    <source>
        <dbReference type="PIRNR" id="PIRNR005096"/>
    </source>
</evidence>
<keyword evidence="9" id="KW-1185">Reference proteome</keyword>
<feature type="active site" description="Proton donor" evidence="6">
    <location>
        <position position="164"/>
    </location>
</feature>
<dbReference type="PIRSF" id="PIRSF005096">
    <property type="entry name" value="GALM"/>
    <property type="match status" value="1"/>
</dbReference>
<dbReference type="PANTHER" id="PTHR10091">
    <property type="entry name" value="ALDOSE-1-EPIMERASE"/>
    <property type="match status" value="1"/>
</dbReference>
<comment type="similarity">
    <text evidence="2 5">Belongs to the aldose epimerase family.</text>
</comment>
<evidence type="ECO:0000313" key="8">
    <source>
        <dbReference type="EMBL" id="KAA9008750.1"/>
    </source>
</evidence>
<feature type="active site" description="Proton acceptor" evidence="6">
    <location>
        <position position="291"/>
    </location>
</feature>
<protein>
    <recommendedName>
        <fullName evidence="5">Aldose 1-epimerase</fullName>
        <ecNumber evidence="5">5.1.3.3</ecNumber>
    </recommendedName>
</protein>
<accession>A0A5J5GKU1</accession>
<dbReference type="InterPro" id="IPR015443">
    <property type="entry name" value="Aldose_1-epimerase"/>
</dbReference>
<evidence type="ECO:0000256" key="3">
    <source>
        <dbReference type="ARBA" id="ARBA00023235"/>
    </source>
</evidence>
<reference evidence="8 9" key="1">
    <citation type="submission" date="2019-09" db="EMBL/GenBank/DDBJ databases">
        <authorList>
            <person name="Park J.-S."/>
            <person name="Choi H.-J."/>
        </authorList>
    </citation>
    <scope>NUCLEOTIDE SEQUENCE [LARGE SCALE GENOMIC DNA]</scope>
    <source>
        <strain evidence="8 9">176SS1-4</strain>
    </source>
</reference>
<dbReference type="InterPro" id="IPR047215">
    <property type="entry name" value="Galactose_mutarotase-like"/>
</dbReference>
<dbReference type="SUPFAM" id="SSF74650">
    <property type="entry name" value="Galactose mutarotase-like"/>
    <property type="match status" value="1"/>
</dbReference>
<evidence type="ECO:0000313" key="9">
    <source>
        <dbReference type="Proteomes" id="UP000326554"/>
    </source>
</evidence>
<organism evidence="8 9">
    <name type="scientific">Histidinibacterium aquaticum</name>
    <dbReference type="NCBI Taxonomy" id="2613962"/>
    <lineage>
        <taxon>Bacteria</taxon>
        <taxon>Pseudomonadati</taxon>
        <taxon>Pseudomonadota</taxon>
        <taxon>Alphaproteobacteria</taxon>
        <taxon>Rhodobacterales</taxon>
        <taxon>Paracoccaceae</taxon>
        <taxon>Histidinibacterium</taxon>
    </lineage>
</organism>
<evidence type="ECO:0000256" key="4">
    <source>
        <dbReference type="ARBA" id="ARBA00023277"/>
    </source>
</evidence>
<comment type="catalytic activity">
    <reaction evidence="5">
        <text>alpha-D-glucose = beta-D-glucose</text>
        <dbReference type="Rhea" id="RHEA:10264"/>
        <dbReference type="ChEBI" id="CHEBI:15903"/>
        <dbReference type="ChEBI" id="CHEBI:17925"/>
        <dbReference type="EC" id="5.1.3.3"/>
    </reaction>
</comment>
<dbReference type="GO" id="GO:0033499">
    <property type="term" value="P:galactose catabolic process via UDP-galactose, Leloir pathway"/>
    <property type="evidence" value="ECO:0007669"/>
    <property type="project" value="TreeGrafter"/>
</dbReference>
<dbReference type="InterPro" id="IPR008183">
    <property type="entry name" value="Aldose_1/G6P_1-epimerase"/>
</dbReference>
<dbReference type="UniPathway" id="UPA00242"/>
<sequence>MTSPAPFRPIRLAGHRLRAEILPFGASLVSLVPDGLGRSIVLGHGNREDYAKHPKLYMGAVIGRHANRIAFGRTLLDGQTLKLDLNAPPHHSAGGAAGFSTQTFRVGLRTRERVALHYHSPDGEGGYPGALDVSVTYELAPPSTLRLTLEATTTAPTILSMCHHPYFDLDGRRDVRDHELQVHAERYLPCDDTVLPTGDVVPVKGTGFDFRTARRFASAPGWARLNNTFRLHDMPEGPLRPAATLWGADGTRLDLATTMPGLHVYSGHRLSGTAHGADGQQFEAFSGLCLEAQAWPDAPNNPLFPSVVLRPERGYRHVTEYRIGLQNEARRAG</sequence>
<dbReference type="PANTHER" id="PTHR10091:SF0">
    <property type="entry name" value="GALACTOSE MUTAROTASE"/>
    <property type="match status" value="1"/>
</dbReference>
<evidence type="ECO:0000256" key="6">
    <source>
        <dbReference type="PIRSR" id="PIRSR005096-1"/>
    </source>
</evidence>
<feature type="binding site" evidence="7">
    <location>
        <begin position="67"/>
        <end position="68"/>
    </location>
    <ligand>
        <name>beta-D-galactose</name>
        <dbReference type="ChEBI" id="CHEBI:27667"/>
    </ligand>
</feature>
<dbReference type="Proteomes" id="UP000326554">
    <property type="component" value="Unassembled WGS sequence"/>
</dbReference>
<dbReference type="InterPro" id="IPR011013">
    <property type="entry name" value="Gal_mutarotase_sf_dom"/>
</dbReference>
<dbReference type="RefSeq" id="WP_150444283.1">
    <property type="nucleotide sequence ID" value="NZ_VYQE01000002.1"/>
</dbReference>
<dbReference type="GO" id="GO:0006006">
    <property type="term" value="P:glucose metabolic process"/>
    <property type="evidence" value="ECO:0007669"/>
    <property type="project" value="TreeGrafter"/>
</dbReference>
<comment type="pathway">
    <text evidence="1 5">Carbohydrate metabolism; hexose metabolism.</text>
</comment>
<proteinExistence type="inferred from homology"/>
<dbReference type="EMBL" id="VYQE01000002">
    <property type="protein sequence ID" value="KAA9008750.1"/>
    <property type="molecule type" value="Genomic_DNA"/>
</dbReference>
<keyword evidence="3 5" id="KW-0413">Isomerase</keyword>
<feature type="binding site" evidence="7">
    <location>
        <begin position="164"/>
        <end position="166"/>
    </location>
    <ligand>
        <name>beta-D-galactose</name>
        <dbReference type="ChEBI" id="CHEBI:27667"/>
    </ligand>
</feature>